<feature type="transmembrane region" description="Helical" evidence="1">
    <location>
        <begin position="394"/>
        <end position="411"/>
    </location>
</feature>
<protein>
    <recommendedName>
        <fullName evidence="3">Oligosaccharide repeat unit polymerase</fullName>
    </recommendedName>
</protein>
<feature type="transmembrane region" description="Helical" evidence="1">
    <location>
        <begin position="151"/>
        <end position="174"/>
    </location>
</feature>
<feature type="transmembrane region" description="Helical" evidence="1">
    <location>
        <begin position="70"/>
        <end position="93"/>
    </location>
</feature>
<evidence type="ECO:0000313" key="2">
    <source>
        <dbReference type="EMBL" id="CAA6812516.1"/>
    </source>
</evidence>
<keyword evidence="1" id="KW-1133">Transmembrane helix</keyword>
<feature type="transmembrane region" description="Helical" evidence="1">
    <location>
        <begin position="14"/>
        <end position="32"/>
    </location>
</feature>
<feature type="transmembrane region" description="Helical" evidence="1">
    <location>
        <begin position="44"/>
        <end position="64"/>
    </location>
</feature>
<feature type="transmembrane region" description="Helical" evidence="1">
    <location>
        <begin position="417"/>
        <end position="437"/>
    </location>
</feature>
<dbReference type="EMBL" id="CACVAU010000040">
    <property type="protein sequence ID" value="CAA6812516.1"/>
    <property type="molecule type" value="Genomic_DNA"/>
</dbReference>
<name>A0A6S6TC91_9BACT</name>
<keyword evidence="1" id="KW-0472">Membrane</keyword>
<feature type="transmembrane region" description="Helical" evidence="1">
    <location>
        <begin position="233"/>
        <end position="253"/>
    </location>
</feature>
<reference evidence="2" key="1">
    <citation type="submission" date="2020-01" db="EMBL/GenBank/DDBJ databases">
        <authorList>
            <person name="Meier V. D."/>
            <person name="Meier V D."/>
        </authorList>
    </citation>
    <scope>NUCLEOTIDE SEQUENCE</scope>
    <source>
        <strain evidence="2">HLG_WM_MAG_05</strain>
    </source>
</reference>
<organism evidence="2">
    <name type="scientific">uncultured Sulfurovum sp</name>
    <dbReference type="NCBI Taxonomy" id="269237"/>
    <lineage>
        <taxon>Bacteria</taxon>
        <taxon>Pseudomonadati</taxon>
        <taxon>Campylobacterota</taxon>
        <taxon>Epsilonproteobacteria</taxon>
        <taxon>Campylobacterales</taxon>
        <taxon>Sulfurovaceae</taxon>
        <taxon>Sulfurovum</taxon>
        <taxon>environmental samples</taxon>
    </lineage>
</organism>
<feature type="transmembrane region" description="Helical" evidence="1">
    <location>
        <begin position="181"/>
        <end position="203"/>
    </location>
</feature>
<sequence>MERYLFYMTFFENIDLFFLSMLSTTFLTYISLRKLSIAGILDPLHFFWTFTFGTAYGIVLALYINGNVTTYTFSIIFSYALCLVIFINFFLKIKITPFNRIFSKLFITQHEPKLLYYFVLILFIINTLIIINYIGFGFLAEDNRFEQNRGMGIFVRVFAVFRIFFISYFTLLIYRTYIKYGVFSFTFLTKLFFFLPFIVFTALLDGAKFAFLESILTIVVTLYIVNKNIKISNLKILIITISSLAFALIVYSVNLSNNGLADKESKYIPGTPFVVEALSFRVLANADKYFLSLPNDVIEEVETKPIYIRLLAPVIGSTRLSKMLGYDVNNYSIGKQILLYWHPKFDIAGGPTSHFDLFAYKQLGYLGGFLWVVFTAFILVGIKNLALMSFHIKFATAVFVVLWIRSFPLLIEPPLGLAYILDVFIIFGVMSVIYYIISAVAIKDKRKCENA</sequence>
<accession>A0A6S6TC91</accession>
<proteinExistence type="predicted"/>
<feature type="transmembrane region" description="Helical" evidence="1">
    <location>
        <begin position="114"/>
        <end position="139"/>
    </location>
</feature>
<feature type="transmembrane region" description="Helical" evidence="1">
    <location>
        <begin position="363"/>
        <end position="382"/>
    </location>
</feature>
<keyword evidence="1" id="KW-0812">Transmembrane</keyword>
<feature type="transmembrane region" description="Helical" evidence="1">
    <location>
        <begin position="209"/>
        <end position="226"/>
    </location>
</feature>
<dbReference type="AlphaFoldDB" id="A0A6S6TC91"/>
<gene>
    <name evidence="2" type="ORF">HELGO_WM15265</name>
</gene>
<evidence type="ECO:0008006" key="3">
    <source>
        <dbReference type="Google" id="ProtNLM"/>
    </source>
</evidence>
<evidence type="ECO:0000256" key="1">
    <source>
        <dbReference type="SAM" id="Phobius"/>
    </source>
</evidence>